<keyword evidence="2 4" id="KW-0863">Zinc-finger</keyword>
<dbReference type="SUPFAM" id="SSF57850">
    <property type="entry name" value="RING/U-box"/>
    <property type="match status" value="1"/>
</dbReference>
<dbReference type="GO" id="GO:0061630">
    <property type="term" value="F:ubiquitin protein ligase activity"/>
    <property type="evidence" value="ECO:0007669"/>
    <property type="project" value="InterPro"/>
</dbReference>
<dbReference type="PROSITE" id="PS00518">
    <property type="entry name" value="ZF_RING_1"/>
    <property type="match status" value="1"/>
</dbReference>
<dbReference type="AlphaFoldDB" id="A0A6P9DLY4"/>
<dbReference type="RefSeq" id="XP_034296865.1">
    <property type="nucleotide sequence ID" value="XM_034440974.1"/>
</dbReference>
<dbReference type="InterPro" id="IPR013083">
    <property type="entry name" value="Znf_RING/FYVE/PHD"/>
</dbReference>
<dbReference type="Proteomes" id="UP001652622">
    <property type="component" value="Unplaced"/>
</dbReference>
<dbReference type="GO" id="GO:0032436">
    <property type="term" value="P:positive regulation of proteasomal ubiquitin-dependent protein catabolic process"/>
    <property type="evidence" value="ECO:0007669"/>
    <property type="project" value="TreeGrafter"/>
</dbReference>
<dbReference type="CDD" id="cd16554">
    <property type="entry name" value="RING-HC_RNF180"/>
    <property type="match status" value="1"/>
</dbReference>
<keyword evidence="5" id="KW-0472">Membrane</keyword>
<dbReference type="Pfam" id="PF13920">
    <property type="entry name" value="zf-C3HC4_3"/>
    <property type="match status" value="1"/>
</dbReference>
<keyword evidence="7" id="KW-1185">Reference proteome</keyword>
<keyword evidence="5" id="KW-1133">Transmembrane helix</keyword>
<organism evidence="7 8">
    <name type="scientific">Pantherophis guttatus</name>
    <name type="common">Corn snake</name>
    <name type="synonym">Elaphe guttata</name>
    <dbReference type="NCBI Taxonomy" id="94885"/>
    <lineage>
        <taxon>Eukaryota</taxon>
        <taxon>Metazoa</taxon>
        <taxon>Chordata</taxon>
        <taxon>Craniata</taxon>
        <taxon>Vertebrata</taxon>
        <taxon>Euteleostomi</taxon>
        <taxon>Lepidosauria</taxon>
        <taxon>Squamata</taxon>
        <taxon>Bifurcata</taxon>
        <taxon>Unidentata</taxon>
        <taxon>Episquamata</taxon>
        <taxon>Toxicofera</taxon>
        <taxon>Serpentes</taxon>
        <taxon>Colubroidea</taxon>
        <taxon>Colubridae</taxon>
        <taxon>Colubrinae</taxon>
        <taxon>Pantherophis</taxon>
    </lineage>
</organism>
<dbReference type="GO" id="GO:0042415">
    <property type="term" value="P:norepinephrine metabolic process"/>
    <property type="evidence" value="ECO:0007669"/>
    <property type="project" value="TreeGrafter"/>
</dbReference>
<dbReference type="PANTHER" id="PTHR46717">
    <property type="entry name" value="E3 UBIQUITIN-PROTEIN LIGASE RNF180"/>
    <property type="match status" value="1"/>
</dbReference>
<dbReference type="PANTHER" id="PTHR46717:SF1">
    <property type="entry name" value="E3 UBIQUITIN-PROTEIN LIGASE RNF180"/>
    <property type="match status" value="1"/>
</dbReference>
<dbReference type="GO" id="GO:0042428">
    <property type="term" value="P:serotonin metabolic process"/>
    <property type="evidence" value="ECO:0007669"/>
    <property type="project" value="TreeGrafter"/>
</dbReference>
<evidence type="ECO:0000256" key="5">
    <source>
        <dbReference type="SAM" id="Phobius"/>
    </source>
</evidence>
<name>A0A6P9DLY4_PANGU</name>
<gene>
    <name evidence="8 9 10" type="primary">RNF180</name>
</gene>
<feature type="domain" description="RING-type" evidence="6">
    <location>
        <begin position="343"/>
        <end position="385"/>
    </location>
</feature>
<evidence type="ECO:0000256" key="2">
    <source>
        <dbReference type="ARBA" id="ARBA00022771"/>
    </source>
</evidence>
<dbReference type="OMA" id="FPVLHFY"/>
<dbReference type="InterPro" id="IPR045790">
    <property type="entry name" value="RNF180_C"/>
</dbReference>
<dbReference type="GeneID" id="117679230"/>
<proteinExistence type="predicted"/>
<keyword evidence="5" id="KW-0812">Transmembrane</keyword>
<evidence type="ECO:0000313" key="10">
    <source>
        <dbReference type="RefSeq" id="XP_060546658.1"/>
    </source>
</evidence>
<dbReference type="InterPro" id="IPR017907">
    <property type="entry name" value="Znf_RING_CS"/>
</dbReference>
<dbReference type="KEGG" id="pgut:117679230"/>
<accession>A0A6P9DLY4</accession>
<evidence type="ECO:0000313" key="7">
    <source>
        <dbReference type="Proteomes" id="UP001652622"/>
    </source>
</evidence>
<dbReference type="Pfam" id="PF19332">
    <property type="entry name" value="RNF180_C"/>
    <property type="match status" value="1"/>
</dbReference>
<dbReference type="OrthoDB" id="6105938at2759"/>
<keyword evidence="3" id="KW-0862">Zinc</keyword>
<evidence type="ECO:0000256" key="4">
    <source>
        <dbReference type="PROSITE-ProRule" id="PRU00175"/>
    </source>
</evidence>
<dbReference type="GO" id="GO:0000209">
    <property type="term" value="P:protein polyubiquitination"/>
    <property type="evidence" value="ECO:0007669"/>
    <property type="project" value="InterPro"/>
</dbReference>
<dbReference type="GO" id="GO:0031624">
    <property type="term" value="F:ubiquitin conjugating enzyme binding"/>
    <property type="evidence" value="ECO:0007669"/>
    <property type="project" value="TreeGrafter"/>
</dbReference>
<dbReference type="GO" id="GO:0008270">
    <property type="term" value="F:zinc ion binding"/>
    <property type="evidence" value="ECO:0007669"/>
    <property type="project" value="UniProtKB-KW"/>
</dbReference>
<dbReference type="FunFam" id="3.30.40.10:FF:001248">
    <property type="entry name" value="Ring finger protein 180"/>
    <property type="match status" value="1"/>
</dbReference>
<dbReference type="SMART" id="SM00184">
    <property type="entry name" value="RING"/>
    <property type="match status" value="1"/>
</dbReference>
<evidence type="ECO:0000313" key="8">
    <source>
        <dbReference type="RefSeq" id="XP_034296864.1"/>
    </source>
</evidence>
<dbReference type="InterPro" id="IPR001841">
    <property type="entry name" value="Znf_RING"/>
</dbReference>
<evidence type="ECO:0000256" key="3">
    <source>
        <dbReference type="ARBA" id="ARBA00022833"/>
    </source>
</evidence>
<dbReference type="InterPro" id="IPR033263">
    <property type="entry name" value="RNF180"/>
</dbReference>
<evidence type="ECO:0000313" key="9">
    <source>
        <dbReference type="RefSeq" id="XP_034296865.1"/>
    </source>
</evidence>
<feature type="transmembrane region" description="Helical" evidence="5">
    <location>
        <begin position="477"/>
        <end position="501"/>
    </location>
</feature>
<dbReference type="Gene3D" id="3.30.40.10">
    <property type="entry name" value="Zinc/RING finger domain, C3HC4 (zinc finger)"/>
    <property type="match status" value="1"/>
</dbReference>
<evidence type="ECO:0000256" key="1">
    <source>
        <dbReference type="ARBA" id="ARBA00022723"/>
    </source>
</evidence>
<reference evidence="8 9" key="1">
    <citation type="submission" date="2025-04" db="UniProtKB">
        <authorList>
            <consortium name="RefSeq"/>
        </authorList>
    </citation>
    <scope>IDENTIFICATION</scope>
    <source>
        <tissue evidence="8 9">Blood</tissue>
    </source>
</reference>
<dbReference type="RefSeq" id="XP_060546658.1">
    <property type="nucleotide sequence ID" value="XM_060690675.1"/>
</dbReference>
<sequence>MAHEHTSFSSLGDSHNRKGKWTTGKLNFPFCEACLGEYNFISNTECLCGQFTDIHLYKRQTGCQIATRLPKSELKHLSLCKCNCDSSKEINKSTTSGILRAENQRVPYLAKSNDSTRRLMEALCLELRSANFEMNNKKLCFKVSNLKASISASLAQNDGYTVKAFHRIPQSLRKKLVLLPTLYGISTIERPVFSRQHDDTQHFNSKDYLPVKPNKVHNYFHFRLESDTSELSKNFLVTSYRILAQEETGFNPVWKASKSYLESAVTDQQLFLPSSENIAKENTLQLHIIPFYLLQPFTTIDQELYRKKRNQLNNLGRKHRWQDQTMNTKEEYEHRKDKESYLCAVCLDIYFNPYMCYPCHHIFCEPCLRMLAKDNPTSTPCPLCRTPITHVFFQSELNNSTESLFPMEYSKLKENFQKSNLANWPLPSCKKVFRVIGAGFQSTDSFTRRHFPHAAHRMDYMDFEDDSRGWGFDMDMVIIYIYAINWVLGFIMFCFLCYFFFPF</sequence>
<dbReference type="GO" id="GO:0005789">
    <property type="term" value="C:endoplasmic reticulum membrane"/>
    <property type="evidence" value="ECO:0007669"/>
    <property type="project" value="TreeGrafter"/>
</dbReference>
<dbReference type="PROSITE" id="PS50089">
    <property type="entry name" value="ZF_RING_2"/>
    <property type="match status" value="1"/>
</dbReference>
<dbReference type="CTD" id="285671"/>
<protein>
    <submittedName>
        <fullName evidence="8 9">E3 ubiquitin-protein ligase RNF180 isoform X1</fullName>
    </submittedName>
</protein>
<dbReference type="RefSeq" id="XP_034296864.1">
    <property type="nucleotide sequence ID" value="XM_034440973.1"/>
</dbReference>
<keyword evidence="1" id="KW-0479">Metal-binding</keyword>
<evidence type="ECO:0000259" key="6">
    <source>
        <dbReference type="PROSITE" id="PS50089"/>
    </source>
</evidence>